<dbReference type="OrthoDB" id="37059at2157"/>
<proteinExistence type="predicted"/>
<dbReference type="GeneID" id="7797487"/>
<dbReference type="KEGG" id="sis:LS215_0983"/>
<evidence type="ECO:0000313" key="2">
    <source>
        <dbReference type="Proteomes" id="UP000001747"/>
    </source>
</evidence>
<dbReference type="EMBL" id="CP001399">
    <property type="protein sequence ID" value="ACP35020.1"/>
    <property type="molecule type" value="Genomic_DNA"/>
</dbReference>
<sequence length="147" mass="17645">MIALQTYEKPRWIEERRIISKTLEVPIGSTLFYFNIPENPMVYVSESNGILYINGSSYFESELYMFKDIRDEFVYQALNLAELLHKDDKSEINDELIEINTQRHIEKRKFYVRFGNTEIGFYYNIYYPDGLRNGIIEIIPYYKQHNS</sequence>
<evidence type="ECO:0000313" key="1">
    <source>
        <dbReference type="EMBL" id="ACP35020.1"/>
    </source>
</evidence>
<dbReference type="AlphaFoldDB" id="C3MNQ7"/>
<accession>C3MNQ7</accession>
<dbReference type="Proteomes" id="UP000001747">
    <property type="component" value="Chromosome"/>
</dbReference>
<organism evidence="1 2">
    <name type="scientific">Saccharolobus islandicus (strain L.S.2.15 / Lassen #1)</name>
    <name type="common">Sulfolobus islandicus</name>
    <dbReference type="NCBI Taxonomy" id="429572"/>
    <lineage>
        <taxon>Archaea</taxon>
        <taxon>Thermoproteota</taxon>
        <taxon>Thermoprotei</taxon>
        <taxon>Sulfolobales</taxon>
        <taxon>Sulfolobaceae</taxon>
        <taxon>Saccharolobus</taxon>
    </lineage>
</organism>
<name>C3MNQ7_SACI2</name>
<protein>
    <submittedName>
        <fullName evidence="1">Uncharacterized protein</fullName>
    </submittedName>
</protein>
<gene>
    <name evidence="1" type="ordered locus">LS215_0983</name>
</gene>
<reference evidence="1 2" key="1">
    <citation type="journal article" date="2009" name="Proc. Natl. Acad. Sci. U.S.A.">
        <title>Biogeography of the Sulfolobus islandicus pan-genome.</title>
        <authorList>
            <person name="Reno M.L."/>
            <person name="Held N.L."/>
            <person name="Fields C.J."/>
            <person name="Burke P.V."/>
            <person name="Whitaker R.J."/>
        </authorList>
    </citation>
    <scope>NUCLEOTIDE SEQUENCE [LARGE SCALE GENOMIC DNA]</scope>
    <source>
        <strain evidence="2">L.S.2.15 / Lassen #1</strain>
    </source>
</reference>
<dbReference type="HOGENOM" id="CLU_1773285_0_0_2"/>
<dbReference type="RefSeq" id="WP_012713390.1">
    <property type="nucleotide sequence ID" value="NC_012589.1"/>
</dbReference>